<evidence type="ECO:0000313" key="3">
    <source>
        <dbReference type="EMBL" id="CAF4271977.1"/>
    </source>
</evidence>
<feature type="active site" evidence="1">
    <location>
        <position position="214"/>
    </location>
</feature>
<dbReference type="GO" id="GO:0015977">
    <property type="term" value="P:carbon fixation"/>
    <property type="evidence" value="ECO:0007669"/>
    <property type="project" value="InterPro"/>
</dbReference>
<dbReference type="Proteomes" id="UP000677228">
    <property type="component" value="Unassembled WGS sequence"/>
</dbReference>
<dbReference type="GO" id="GO:0005829">
    <property type="term" value="C:cytosol"/>
    <property type="evidence" value="ECO:0007669"/>
    <property type="project" value="TreeGrafter"/>
</dbReference>
<reference evidence="2" key="1">
    <citation type="submission" date="2021-02" db="EMBL/GenBank/DDBJ databases">
        <authorList>
            <person name="Nowell W R."/>
        </authorList>
    </citation>
    <scope>NUCLEOTIDE SEQUENCE</scope>
</reference>
<sequence>QLEGKQFHSDIPVIKTREQLHTPLLLCYRSLCESNLDILANGALLDTMRRIACFGVTLTKLDLRQESSRHSQVLEELIDYLYGDDYTQWDEDKRQTFLLEELGSKRPLIPYRWKCSPESEEVLKTFKIISQDRVEGLGTYVISMARQPSDVLTVALLMKEMAGDVRLPIAPLFETLEDLNRSGDVIKQLLGLPGYRSLINDRQEVMIGYSDSAKDAGQLAAAWAQYRAQERLVEICKEQNVTLTLFHGRGGTVGRGGGPAHAG</sequence>
<dbReference type="EMBL" id="CAJOBA010054132">
    <property type="protein sequence ID" value="CAF4271977.1"/>
    <property type="molecule type" value="Genomic_DNA"/>
</dbReference>
<dbReference type="InterPro" id="IPR021135">
    <property type="entry name" value="PEP_COase"/>
</dbReference>
<dbReference type="Gene3D" id="1.20.1440.90">
    <property type="entry name" value="Phosphoenolpyruvate/pyruvate domain"/>
    <property type="match status" value="1"/>
</dbReference>
<evidence type="ECO:0000313" key="4">
    <source>
        <dbReference type="Proteomes" id="UP000677228"/>
    </source>
</evidence>
<dbReference type="AlphaFoldDB" id="A0A8S2FIP2"/>
<dbReference type="PANTHER" id="PTHR30523">
    <property type="entry name" value="PHOSPHOENOLPYRUVATE CARBOXYLASE"/>
    <property type="match status" value="1"/>
</dbReference>
<evidence type="ECO:0008006" key="5">
    <source>
        <dbReference type="Google" id="ProtNLM"/>
    </source>
</evidence>
<comment type="caution">
    <text evidence="2">The sequence shown here is derived from an EMBL/GenBank/DDBJ whole genome shotgun (WGS) entry which is preliminary data.</text>
</comment>
<organism evidence="2 4">
    <name type="scientific">Didymodactylos carnosus</name>
    <dbReference type="NCBI Taxonomy" id="1234261"/>
    <lineage>
        <taxon>Eukaryota</taxon>
        <taxon>Metazoa</taxon>
        <taxon>Spiralia</taxon>
        <taxon>Gnathifera</taxon>
        <taxon>Rotifera</taxon>
        <taxon>Eurotatoria</taxon>
        <taxon>Bdelloidea</taxon>
        <taxon>Philodinida</taxon>
        <taxon>Philodinidae</taxon>
        <taxon>Didymodactylos</taxon>
    </lineage>
</organism>
<dbReference type="EMBL" id="CAJNOK010032199">
    <property type="protein sequence ID" value="CAF1481456.1"/>
    <property type="molecule type" value="Genomic_DNA"/>
</dbReference>
<dbReference type="PANTHER" id="PTHR30523:SF6">
    <property type="entry name" value="PHOSPHOENOLPYRUVATE CARBOXYLASE"/>
    <property type="match status" value="1"/>
</dbReference>
<dbReference type="PROSITE" id="PS00393">
    <property type="entry name" value="PEPCASE_2"/>
    <property type="match status" value="1"/>
</dbReference>
<dbReference type="GO" id="GO:0008964">
    <property type="term" value="F:phosphoenolpyruvate carboxylase activity"/>
    <property type="evidence" value="ECO:0007669"/>
    <property type="project" value="InterPro"/>
</dbReference>
<dbReference type="GO" id="GO:0006099">
    <property type="term" value="P:tricarboxylic acid cycle"/>
    <property type="evidence" value="ECO:0007669"/>
    <property type="project" value="InterPro"/>
</dbReference>
<proteinExistence type="predicted"/>
<feature type="non-terminal residue" evidence="2">
    <location>
        <position position="1"/>
    </location>
</feature>
<evidence type="ECO:0000256" key="1">
    <source>
        <dbReference type="PROSITE-ProRule" id="PRU10112"/>
    </source>
</evidence>
<dbReference type="SUPFAM" id="SSF51621">
    <property type="entry name" value="Phosphoenolpyruvate/pyruvate domain"/>
    <property type="match status" value="1"/>
</dbReference>
<accession>A0A8S2FIP2</accession>
<feature type="non-terminal residue" evidence="2">
    <location>
        <position position="263"/>
    </location>
</feature>
<dbReference type="InterPro" id="IPR015813">
    <property type="entry name" value="Pyrv/PenolPyrv_kinase-like_dom"/>
</dbReference>
<dbReference type="Pfam" id="PF00311">
    <property type="entry name" value="PEPcase"/>
    <property type="match status" value="1"/>
</dbReference>
<gene>
    <name evidence="2" type="ORF">OVA965_LOCUS36086</name>
    <name evidence="3" type="ORF">TMI583_LOCUS37084</name>
</gene>
<dbReference type="PRINTS" id="PR00150">
    <property type="entry name" value="PEPCARBXLASE"/>
</dbReference>
<dbReference type="Proteomes" id="UP000682733">
    <property type="component" value="Unassembled WGS sequence"/>
</dbReference>
<dbReference type="InterPro" id="IPR033129">
    <property type="entry name" value="PEPCASE_His_AS"/>
</dbReference>
<evidence type="ECO:0000313" key="2">
    <source>
        <dbReference type="EMBL" id="CAF1481456.1"/>
    </source>
</evidence>
<name>A0A8S2FIP2_9BILA</name>
<protein>
    <recommendedName>
        <fullName evidence="5">Phosphoenolpyruvate carboxylase</fullName>
    </recommendedName>
</protein>